<keyword evidence="3" id="KW-1185">Reference proteome</keyword>
<name>A0AAE4EXQ2_9EURY</name>
<feature type="compositionally biased region" description="Basic and acidic residues" evidence="1">
    <location>
        <begin position="88"/>
        <end position="99"/>
    </location>
</feature>
<sequence length="141" mass="15488">MGKSDSPGNAVVESLVEEGAVEDAEAFRTAFESRFGVNIEEAAELESLFDEYAAELEAVHERFAEELAAVDFFERYGADRAVAAELRAPPRPESDERPISDAPGGSGTALATLRELRALHEEDVLTDNEFESKKKDILDRI</sequence>
<evidence type="ECO:0008006" key="4">
    <source>
        <dbReference type="Google" id="ProtNLM"/>
    </source>
</evidence>
<feature type="region of interest" description="Disordered" evidence="1">
    <location>
        <begin position="86"/>
        <end position="107"/>
    </location>
</feature>
<evidence type="ECO:0000313" key="2">
    <source>
        <dbReference type="EMBL" id="MDS0220603.1"/>
    </source>
</evidence>
<comment type="caution">
    <text evidence="2">The sequence shown here is derived from an EMBL/GenBank/DDBJ whole genome shotgun (WGS) entry which is preliminary data.</text>
</comment>
<proteinExistence type="predicted"/>
<dbReference type="EMBL" id="JAMQOM010000002">
    <property type="protein sequence ID" value="MDS0220603.1"/>
    <property type="molecule type" value="Genomic_DNA"/>
</dbReference>
<organism evidence="2 3">
    <name type="scientific">Haloarcula terrestris</name>
    <dbReference type="NCBI Taxonomy" id="2950533"/>
    <lineage>
        <taxon>Archaea</taxon>
        <taxon>Methanobacteriati</taxon>
        <taxon>Methanobacteriota</taxon>
        <taxon>Stenosarchaea group</taxon>
        <taxon>Halobacteria</taxon>
        <taxon>Halobacteriales</taxon>
        <taxon>Haloarculaceae</taxon>
        <taxon>Haloarcula</taxon>
    </lineage>
</organism>
<dbReference type="RefSeq" id="WP_310895283.1">
    <property type="nucleotide sequence ID" value="NZ_JAMQOM010000002.1"/>
</dbReference>
<evidence type="ECO:0000256" key="1">
    <source>
        <dbReference type="SAM" id="MobiDB-lite"/>
    </source>
</evidence>
<accession>A0AAE4EXQ2</accession>
<protein>
    <recommendedName>
        <fullName evidence="4">SHOCT domain-containing protein</fullName>
    </recommendedName>
</protein>
<dbReference type="AlphaFoldDB" id="A0AAE4EXQ2"/>
<gene>
    <name evidence="2" type="ORF">NDI54_04470</name>
</gene>
<reference evidence="2 3" key="1">
    <citation type="submission" date="2022-06" db="EMBL/GenBank/DDBJ databases">
        <title>Haloarcula sp. a new haloarchaeum isolate from saline soil.</title>
        <authorList>
            <person name="Strakova D."/>
            <person name="Galisteo C."/>
            <person name="Sanchez-Porro C."/>
            <person name="Ventosa A."/>
        </authorList>
    </citation>
    <scope>NUCLEOTIDE SEQUENCE [LARGE SCALE GENOMIC DNA]</scope>
    <source>
        <strain evidence="2 3">S1AR25-5A</strain>
    </source>
</reference>
<dbReference type="Proteomes" id="UP001253439">
    <property type="component" value="Unassembled WGS sequence"/>
</dbReference>
<evidence type="ECO:0000313" key="3">
    <source>
        <dbReference type="Proteomes" id="UP001253439"/>
    </source>
</evidence>